<organism evidence="1">
    <name type="scientific">Picea sitchensis</name>
    <name type="common">Sitka spruce</name>
    <name type="synonym">Pinus sitchensis</name>
    <dbReference type="NCBI Taxonomy" id="3332"/>
    <lineage>
        <taxon>Eukaryota</taxon>
        <taxon>Viridiplantae</taxon>
        <taxon>Streptophyta</taxon>
        <taxon>Embryophyta</taxon>
        <taxon>Tracheophyta</taxon>
        <taxon>Spermatophyta</taxon>
        <taxon>Pinopsida</taxon>
        <taxon>Pinidae</taxon>
        <taxon>Conifers I</taxon>
        <taxon>Pinales</taxon>
        <taxon>Pinaceae</taxon>
        <taxon>Picea</taxon>
    </lineage>
</organism>
<name>D5ACY6_PICSI</name>
<proteinExistence type="evidence at transcript level"/>
<accession>D5ACY6</accession>
<dbReference type="AlphaFoldDB" id="D5ACY6"/>
<protein>
    <submittedName>
        <fullName evidence="1">Uncharacterized protein</fullName>
    </submittedName>
</protein>
<sequence length="86" mass="9959">MKQGKDLRKYLYECEALAPSDFVFAQSEALKEFEEGGHISPNSTLDNTMAFHTSSGSKRERRRGVQDFGLHNHYRICEAETKRIHR</sequence>
<dbReference type="EMBL" id="BT124132">
    <property type="protein sequence ID" value="ADE77405.1"/>
    <property type="molecule type" value="mRNA"/>
</dbReference>
<reference evidence="1" key="1">
    <citation type="submission" date="2010-04" db="EMBL/GenBank/DDBJ databases">
        <authorList>
            <person name="Reid K.E."/>
            <person name="Liao N."/>
            <person name="Chan S."/>
            <person name="Docking R."/>
            <person name="Taylor G."/>
            <person name="Moore R."/>
            <person name="Mayo M."/>
            <person name="Munro S."/>
            <person name="King J."/>
            <person name="Yanchuk A."/>
            <person name="Holt R."/>
            <person name="Jones S."/>
            <person name="Marra M."/>
            <person name="Ritland C.E."/>
            <person name="Ritland K."/>
            <person name="Bohlmann J."/>
        </authorList>
    </citation>
    <scope>NUCLEOTIDE SEQUENCE</scope>
    <source>
        <tissue evidence="1">Bud</tissue>
    </source>
</reference>
<evidence type="ECO:0000313" key="1">
    <source>
        <dbReference type="EMBL" id="ADE77405.1"/>
    </source>
</evidence>